<reference evidence="3" key="1">
    <citation type="journal article" date="2019" name="Mol. Biol. Evol.">
        <title>Blast fungal genomes show frequent chromosomal changes, gene gains and losses, and effector gene turnover.</title>
        <authorList>
            <person name="Gomez Luciano L.B."/>
            <person name="Jason Tsai I."/>
            <person name="Chuma I."/>
            <person name="Tosa Y."/>
            <person name="Chen Y.H."/>
            <person name="Li J.Y."/>
            <person name="Li M.Y."/>
            <person name="Jade Lu M.Y."/>
            <person name="Nakayashiki H."/>
            <person name="Li W.H."/>
        </authorList>
    </citation>
    <scope>NUCLEOTIDE SEQUENCE</scope>
    <source>
        <strain evidence="3">NI907</strain>
    </source>
</reference>
<dbReference type="OrthoDB" id="2392789at2759"/>
<reference evidence="3" key="3">
    <citation type="submission" date="2025-08" db="UniProtKB">
        <authorList>
            <consortium name="RefSeq"/>
        </authorList>
    </citation>
    <scope>IDENTIFICATION</scope>
    <source>
        <strain evidence="3">NI907</strain>
    </source>
</reference>
<evidence type="ECO:0000256" key="1">
    <source>
        <dbReference type="SAM" id="MobiDB-lite"/>
    </source>
</evidence>
<name>A0A6P8B924_PYRGI</name>
<gene>
    <name evidence="3" type="ORF">PgNI_04955</name>
</gene>
<keyword evidence="2" id="KW-1185">Reference proteome</keyword>
<dbReference type="AlphaFoldDB" id="A0A6P8B924"/>
<dbReference type="GO" id="GO:0006487">
    <property type="term" value="P:protein N-linked glycosylation"/>
    <property type="evidence" value="ECO:0007669"/>
    <property type="project" value="TreeGrafter"/>
</dbReference>
<feature type="compositionally biased region" description="Pro residues" evidence="1">
    <location>
        <begin position="57"/>
        <end position="66"/>
    </location>
</feature>
<accession>A0A6P8B924</accession>
<dbReference type="PANTHER" id="PTHR13132">
    <property type="entry name" value="ALPHA- 1,6 -FUCOSYLTRANSFERASE"/>
    <property type="match status" value="1"/>
</dbReference>
<dbReference type="Proteomes" id="UP000515153">
    <property type="component" value="Unplaced"/>
</dbReference>
<proteinExistence type="predicted"/>
<feature type="region of interest" description="Disordered" evidence="1">
    <location>
        <begin position="57"/>
        <end position="76"/>
    </location>
</feature>
<dbReference type="GeneID" id="41959905"/>
<dbReference type="PANTHER" id="PTHR13132:SF29">
    <property type="entry name" value="ALPHA-(1,6)-FUCOSYLTRANSFERASE"/>
    <property type="match status" value="1"/>
</dbReference>
<sequence length="593" mass="65433">MPPTLDLSGATHSKMMVVPPRLNLRRAASYQGEKGPLSSTSSRFSFNHLVFASPPPSPRLPTLVPPRPRKTSNPPRPSRVFKTLLCVAVAVGMVYLSITAVCGSRVTIPWLEPEAEQFEMVGQTGLPDFPTPIVFNDKRGKPKWTVYIPLEQSFPLSMQGYTDMVSMCRGVSMRVNDLHNPGRAAETSHHNPLRGVSGDAHFVDVREAEASKLLPGTAVGYQKAETPVCASSLTYVLESTDAGIGKSLMMMWTAYGLAQRQGRAFFVDDTRWAYGKYAEIFNKAPEPGCRAPRRHEILPCPYQARHLVVNFATVEGYVSASLGGEPSTGPVEKMSSDRQRERFDLARAGYEALFHLNSQDTEYVKKRTAELRGKTRALPGQRDGLVVGLHVRRGDRHPLEYQYRDSYLPFTAYSEMAKKLLASNEKQSIKILASDDPMVYESDDFSDTVRAQELIKLASKTAIQKVNPNNNNRGVMHKFVDDTFGWEGGFFAAMFWNLGLSSTSAAHSSHKQAVMAAKGTASPSADTARLRSYMGRAYMMDLAVLADASDAVVCTVSAMGCRLLGVMMGWERAFENAKWVNIDGDYGWGGGTW</sequence>
<dbReference type="RefSeq" id="XP_030983690.1">
    <property type="nucleotide sequence ID" value="XM_031124996.1"/>
</dbReference>
<evidence type="ECO:0000313" key="3">
    <source>
        <dbReference type="RefSeq" id="XP_030983690.1"/>
    </source>
</evidence>
<dbReference type="KEGG" id="pgri:PgNI_04955"/>
<evidence type="ECO:0000313" key="2">
    <source>
        <dbReference type="Proteomes" id="UP000515153"/>
    </source>
</evidence>
<organism evidence="2 3">
    <name type="scientific">Pyricularia grisea</name>
    <name type="common">Crabgrass-specific blast fungus</name>
    <name type="synonym">Magnaporthe grisea</name>
    <dbReference type="NCBI Taxonomy" id="148305"/>
    <lineage>
        <taxon>Eukaryota</taxon>
        <taxon>Fungi</taxon>
        <taxon>Dikarya</taxon>
        <taxon>Ascomycota</taxon>
        <taxon>Pezizomycotina</taxon>
        <taxon>Sordariomycetes</taxon>
        <taxon>Sordariomycetidae</taxon>
        <taxon>Magnaporthales</taxon>
        <taxon>Pyriculariaceae</taxon>
        <taxon>Pyricularia</taxon>
    </lineage>
</organism>
<dbReference type="GO" id="GO:0046921">
    <property type="term" value="F:alpha-(1-&gt;6)-fucosyltransferase activity"/>
    <property type="evidence" value="ECO:0007669"/>
    <property type="project" value="TreeGrafter"/>
</dbReference>
<reference evidence="3" key="2">
    <citation type="submission" date="2019-10" db="EMBL/GenBank/DDBJ databases">
        <authorList>
            <consortium name="NCBI Genome Project"/>
        </authorList>
    </citation>
    <scope>NUCLEOTIDE SEQUENCE</scope>
    <source>
        <strain evidence="3">NI907</strain>
    </source>
</reference>
<protein>
    <submittedName>
        <fullName evidence="3">Uncharacterized protein</fullName>
    </submittedName>
</protein>